<evidence type="ECO:0000313" key="19">
    <source>
        <dbReference type="Proteomes" id="UP000488956"/>
    </source>
</evidence>
<evidence type="ECO:0000313" key="3">
    <source>
        <dbReference type="EMBL" id="KAE9073795.1"/>
    </source>
</evidence>
<organism evidence="5 14">
    <name type="scientific">Phytophthora fragariae</name>
    <dbReference type="NCBI Taxonomy" id="53985"/>
    <lineage>
        <taxon>Eukaryota</taxon>
        <taxon>Sar</taxon>
        <taxon>Stramenopiles</taxon>
        <taxon>Oomycota</taxon>
        <taxon>Peronosporomycetes</taxon>
        <taxon>Peronosporales</taxon>
        <taxon>Peronosporaceae</taxon>
        <taxon>Phytophthora</taxon>
    </lineage>
</organism>
<evidence type="ECO:0000313" key="10">
    <source>
        <dbReference type="EMBL" id="KAE9296656.1"/>
    </source>
</evidence>
<evidence type="ECO:0000313" key="8">
    <source>
        <dbReference type="EMBL" id="KAE9185861.1"/>
    </source>
</evidence>
<evidence type="ECO:0000313" key="15">
    <source>
        <dbReference type="Proteomes" id="UP000441208"/>
    </source>
</evidence>
<evidence type="ECO:0008006" key="20">
    <source>
        <dbReference type="Google" id="ProtNLM"/>
    </source>
</evidence>
<reference evidence="11 12" key="1">
    <citation type="submission" date="2018-08" db="EMBL/GenBank/DDBJ databases">
        <title>Genomic investigation of the strawberry pathogen Phytophthora fragariae indicates pathogenicity is determined by transcriptional variation in three key races.</title>
        <authorList>
            <person name="Adams T.M."/>
            <person name="Armitage A.D."/>
            <person name="Sobczyk M.K."/>
            <person name="Bates H.J."/>
            <person name="Dunwell J.M."/>
            <person name="Nellist C.F."/>
            <person name="Harrison R.J."/>
        </authorList>
    </citation>
    <scope>NUCLEOTIDE SEQUENCE [LARGE SCALE GENOMIC DNA]</scope>
    <source>
        <strain evidence="9 12">A4</strain>
        <strain evidence="8 13">BC-1</strain>
        <strain evidence="6 17">BC-23</strain>
        <strain evidence="7 11">NOV-27</strain>
        <strain evidence="5 14">NOV-5</strain>
        <strain evidence="4 15">NOV-71</strain>
        <strain evidence="10 18">NOV-77</strain>
        <strain evidence="3 19">ONT-3</strain>
        <strain evidence="2 16">SCRP245</strain>
    </source>
</reference>
<dbReference type="Proteomes" id="UP000440367">
    <property type="component" value="Unassembled WGS sequence"/>
</dbReference>
<evidence type="ECO:0000313" key="9">
    <source>
        <dbReference type="EMBL" id="KAE9279404.1"/>
    </source>
</evidence>
<dbReference type="Proteomes" id="UP000476176">
    <property type="component" value="Unassembled WGS sequence"/>
</dbReference>
<dbReference type="Proteomes" id="UP000460718">
    <property type="component" value="Unassembled WGS sequence"/>
</dbReference>
<dbReference type="EMBL" id="QXGB01002686">
    <property type="protein sequence ID" value="KAE9175810.1"/>
    <property type="molecule type" value="Genomic_DNA"/>
</dbReference>
<dbReference type="EMBL" id="QXFY01002488">
    <property type="protein sequence ID" value="KAE9296656.1"/>
    <property type="molecule type" value="Genomic_DNA"/>
</dbReference>
<dbReference type="OrthoDB" id="128922at2759"/>
<evidence type="ECO:0000313" key="11">
    <source>
        <dbReference type="Proteomes" id="UP000433483"/>
    </source>
</evidence>
<evidence type="ECO:0000313" key="14">
    <source>
        <dbReference type="Proteomes" id="UP000440732"/>
    </source>
</evidence>
<evidence type="ECO:0000313" key="7">
    <source>
        <dbReference type="EMBL" id="KAE9175810.1"/>
    </source>
</evidence>
<dbReference type="Proteomes" id="UP000433483">
    <property type="component" value="Unassembled WGS sequence"/>
</dbReference>
<sequence>MQRVRSLALSCTILLGLVVKPSVVHCSDVGSNSDFLDAGSASVANNNRVKVFTGHDGSECSNASSVVIQEGGCDETLQCTPFTVGAGTTYYGQGVCSDSRGAYLQSTFGDAGLFVVEYYEDAYCNKLYRSDVYLADSGCHYFTLGVMQIWTAEDKSMAALTVNSACDEIDWSVFMDLNVSVNTGTCIPDSGYNTEAVKYVLLGEPVYFDPFAAKLATDTNKSTTATITTTTTATPAPTGDTGTSTALSVFTMNSFLTLLLTSVAIAAAN</sequence>
<dbReference type="Proteomes" id="UP000486351">
    <property type="component" value="Unassembled WGS sequence"/>
</dbReference>
<protein>
    <recommendedName>
        <fullName evidence="20">SUEL-type lectin domain-containing protein</fullName>
    </recommendedName>
</protein>
<keyword evidence="1" id="KW-0732">Signal</keyword>
<dbReference type="AlphaFoldDB" id="A0A6A3RFB6"/>
<comment type="caution">
    <text evidence="5">The sequence shown here is derived from an EMBL/GenBank/DDBJ whole genome shotgun (WGS) entry which is preliminary data.</text>
</comment>
<dbReference type="Proteomes" id="UP000437068">
    <property type="component" value="Unassembled WGS sequence"/>
</dbReference>
<gene>
    <name evidence="9" type="ORF">PF001_g24728</name>
    <name evidence="8" type="ORF">PF002_g26051</name>
    <name evidence="6" type="ORF">PF004_g29238</name>
    <name evidence="7" type="ORF">PF005_g25234</name>
    <name evidence="5" type="ORF">PF006_g24569</name>
    <name evidence="4" type="ORF">PF007_g25481</name>
    <name evidence="10" type="ORF">PF008_g23943</name>
    <name evidence="3" type="ORF">PF010_g24930</name>
    <name evidence="2" type="ORF">PF011_g23422</name>
</gene>
<dbReference type="Proteomes" id="UP000440732">
    <property type="component" value="Unassembled WGS sequence"/>
</dbReference>
<dbReference type="EMBL" id="QXGD01002654">
    <property type="protein sequence ID" value="KAE9185861.1"/>
    <property type="molecule type" value="Genomic_DNA"/>
</dbReference>
<proteinExistence type="predicted"/>
<evidence type="ECO:0000313" key="5">
    <source>
        <dbReference type="EMBL" id="KAE9092917.1"/>
    </source>
</evidence>
<dbReference type="Proteomes" id="UP000441208">
    <property type="component" value="Unassembled WGS sequence"/>
</dbReference>
<name>A0A6A3RFB6_9STRA</name>
<evidence type="ECO:0000313" key="2">
    <source>
        <dbReference type="EMBL" id="KAE8978016.1"/>
    </source>
</evidence>
<dbReference type="EMBL" id="QXFX01002770">
    <property type="protein sequence ID" value="KAE9073795.1"/>
    <property type="molecule type" value="Genomic_DNA"/>
</dbReference>
<accession>A0A6A3RFB6</accession>
<dbReference type="EMBL" id="QXFZ01002737">
    <property type="protein sequence ID" value="KAE9074251.1"/>
    <property type="molecule type" value="Genomic_DNA"/>
</dbReference>
<evidence type="ECO:0000313" key="4">
    <source>
        <dbReference type="EMBL" id="KAE9074251.1"/>
    </source>
</evidence>
<dbReference type="EMBL" id="QXGE01002756">
    <property type="protein sequence ID" value="KAE9279404.1"/>
    <property type="molecule type" value="Genomic_DNA"/>
</dbReference>
<evidence type="ECO:0000313" key="13">
    <source>
        <dbReference type="Proteomes" id="UP000440367"/>
    </source>
</evidence>
<dbReference type="EMBL" id="QXFW01002494">
    <property type="protein sequence ID" value="KAE8978016.1"/>
    <property type="molecule type" value="Genomic_DNA"/>
</dbReference>
<evidence type="ECO:0000256" key="1">
    <source>
        <dbReference type="SAM" id="SignalP"/>
    </source>
</evidence>
<evidence type="ECO:0000313" key="16">
    <source>
        <dbReference type="Proteomes" id="UP000460718"/>
    </source>
</evidence>
<feature type="signal peptide" evidence="1">
    <location>
        <begin position="1"/>
        <end position="26"/>
    </location>
</feature>
<keyword evidence="11" id="KW-1185">Reference proteome</keyword>
<evidence type="ECO:0000313" key="18">
    <source>
        <dbReference type="Proteomes" id="UP000486351"/>
    </source>
</evidence>
<dbReference type="Proteomes" id="UP000488956">
    <property type="component" value="Unassembled WGS sequence"/>
</dbReference>
<dbReference type="EMBL" id="QXGC01005185">
    <property type="protein sequence ID" value="KAE9166227.1"/>
    <property type="molecule type" value="Genomic_DNA"/>
</dbReference>
<feature type="chain" id="PRO_5036165848" description="SUEL-type lectin domain-containing protein" evidence="1">
    <location>
        <begin position="27"/>
        <end position="269"/>
    </location>
</feature>
<evidence type="ECO:0000313" key="17">
    <source>
        <dbReference type="Proteomes" id="UP000476176"/>
    </source>
</evidence>
<evidence type="ECO:0000313" key="6">
    <source>
        <dbReference type="EMBL" id="KAE9166227.1"/>
    </source>
</evidence>
<evidence type="ECO:0000313" key="12">
    <source>
        <dbReference type="Proteomes" id="UP000437068"/>
    </source>
</evidence>
<dbReference type="EMBL" id="QXGA01002730">
    <property type="protein sequence ID" value="KAE9092917.1"/>
    <property type="molecule type" value="Genomic_DNA"/>
</dbReference>